<dbReference type="EMBL" id="BMWX01000003">
    <property type="protein sequence ID" value="GGZ24803.1"/>
    <property type="molecule type" value="Genomic_DNA"/>
</dbReference>
<reference evidence="2" key="1">
    <citation type="journal article" date="2014" name="Int. J. Syst. Evol. Microbiol.">
        <title>Complete genome sequence of Corynebacterium casei LMG S-19264T (=DSM 44701T), isolated from a smear-ripened cheese.</title>
        <authorList>
            <consortium name="US DOE Joint Genome Institute (JGI-PGF)"/>
            <person name="Walter F."/>
            <person name="Albersmeier A."/>
            <person name="Kalinowski J."/>
            <person name="Ruckert C."/>
        </authorList>
    </citation>
    <scope>NUCLEOTIDE SEQUENCE</scope>
    <source>
        <strain evidence="2">KCTC 12368</strain>
    </source>
</reference>
<comment type="caution">
    <text evidence="2">The sequence shown here is derived from an EMBL/GenBank/DDBJ whole genome shotgun (WGS) entry which is preliminary data.</text>
</comment>
<evidence type="ECO:0000313" key="2">
    <source>
        <dbReference type="EMBL" id="GGZ24803.1"/>
    </source>
</evidence>
<dbReference type="AlphaFoldDB" id="A0A918PVK7"/>
<gene>
    <name evidence="2" type="ORF">GCM10007049_16510</name>
</gene>
<proteinExistence type="predicted"/>
<protein>
    <submittedName>
        <fullName evidence="2">Uncharacterized protein</fullName>
    </submittedName>
</protein>
<keyword evidence="1" id="KW-0732">Signal</keyword>
<keyword evidence="3" id="KW-1185">Reference proteome</keyword>
<reference evidence="2" key="2">
    <citation type="submission" date="2020-09" db="EMBL/GenBank/DDBJ databases">
        <authorList>
            <person name="Sun Q."/>
            <person name="Kim S."/>
        </authorList>
    </citation>
    <scope>NUCLEOTIDE SEQUENCE</scope>
    <source>
        <strain evidence="2">KCTC 12368</strain>
    </source>
</reference>
<organism evidence="2 3">
    <name type="scientific">Echinicola pacifica</name>
    <dbReference type="NCBI Taxonomy" id="346377"/>
    <lineage>
        <taxon>Bacteria</taxon>
        <taxon>Pseudomonadati</taxon>
        <taxon>Bacteroidota</taxon>
        <taxon>Cytophagia</taxon>
        <taxon>Cytophagales</taxon>
        <taxon>Cyclobacteriaceae</taxon>
        <taxon>Echinicola</taxon>
    </lineage>
</organism>
<evidence type="ECO:0000256" key="1">
    <source>
        <dbReference type="SAM" id="SignalP"/>
    </source>
</evidence>
<feature type="chain" id="PRO_5036771715" evidence="1">
    <location>
        <begin position="20"/>
        <end position="317"/>
    </location>
</feature>
<dbReference type="RefSeq" id="WP_157492614.1">
    <property type="nucleotide sequence ID" value="NZ_BMWX01000003.1"/>
</dbReference>
<accession>A0A918PVK7</accession>
<evidence type="ECO:0000313" key="3">
    <source>
        <dbReference type="Proteomes" id="UP000619457"/>
    </source>
</evidence>
<sequence>MKLLIITSLLTVISLPSFAQWTDKGSSIITTDNVGINVATPDMPLSVHSDTKYISRFHSLSTDTMTGIRIGRHNSYVDLVTLPTGFGIGAGMEGPTLPLGAQDEKYISIFSHYITKNVGIGTTNPSARLEVKSAPNENSDIHINTSSTANASVIRFMNANENKWGFISNYPINSGSFIFYNYSNKSQVFTINTSNQIGIGTTSMGSHKLAVHGSIGAREVKVESSSWSDFVFNDNYSLPSLQEVELFIIQHKHLPDVPSEKEVIENGIELGKMDATLLQKIEELTLYVIDLNKKVQLLEIENKLLQKELIGISSKVE</sequence>
<feature type="signal peptide" evidence="1">
    <location>
        <begin position="1"/>
        <end position="19"/>
    </location>
</feature>
<dbReference type="Proteomes" id="UP000619457">
    <property type="component" value="Unassembled WGS sequence"/>
</dbReference>
<name>A0A918PVK7_9BACT</name>